<gene>
    <name evidence="2" type="ORF">AVDCRST_MAG96-864</name>
</gene>
<protein>
    <submittedName>
        <fullName evidence="2">Uncharacterized protein</fullName>
    </submittedName>
</protein>
<accession>A0A6J4RXH7</accession>
<evidence type="ECO:0000313" key="2">
    <source>
        <dbReference type="EMBL" id="CAA9478256.1"/>
    </source>
</evidence>
<name>A0A6J4RXH7_9BACT</name>
<dbReference type="EMBL" id="CADCVN010000322">
    <property type="protein sequence ID" value="CAA9478256.1"/>
    <property type="molecule type" value="Genomic_DNA"/>
</dbReference>
<dbReference type="AlphaFoldDB" id="A0A6J4RXH7"/>
<reference evidence="2" key="1">
    <citation type="submission" date="2020-02" db="EMBL/GenBank/DDBJ databases">
        <authorList>
            <person name="Meier V. D."/>
        </authorList>
    </citation>
    <scope>NUCLEOTIDE SEQUENCE</scope>
    <source>
        <strain evidence="2">AVDCRST_MAG96</strain>
    </source>
</reference>
<sequence>MVNGGKSFRFDFEAAIFIGIIRLTACSLLSIGLFYITFY</sequence>
<proteinExistence type="predicted"/>
<feature type="transmembrane region" description="Helical" evidence="1">
    <location>
        <begin position="12"/>
        <end position="36"/>
    </location>
</feature>
<organism evidence="2">
    <name type="scientific">uncultured Segetibacter sp</name>
    <dbReference type="NCBI Taxonomy" id="481133"/>
    <lineage>
        <taxon>Bacteria</taxon>
        <taxon>Pseudomonadati</taxon>
        <taxon>Bacteroidota</taxon>
        <taxon>Chitinophagia</taxon>
        <taxon>Chitinophagales</taxon>
        <taxon>Chitinophagaceae</taxon>
        <taxon>Segetibacter</taxon>
        <taxon>environmental samples</taxon>
    </lineage>
</organism>
<keyword evidence="1" id="KW-1133">Transmembrane helix</keyword>
<evidence type="ECO:0000256" key="1">
    <source>
        <dbReference type="SAM" id="Phobius"/>
    </source>
</evidence>
<keyword evidence="1" id="KW-0472">Membrane</keyword>
<keyword evidence="1" id="KW-0812">Transmembrane</keyword>